<evidence type="ECO:0000256" key="3">
    <source>
        <dbReference type="ARBA" id="ARBA00022748"/>
    </source>
</evidence>
<keyword evidence="5 7" id="KW-0472">Membrane</keyword>
<name>A0AA42CJA8_9HYPH</name>
<feature type="domain" description="Cytochrome C biogenesis protein transmembrane" evidence="8">
    <location>
        <begin position="195"/>
        <end position="303"/>
    </location>
</feature>
<dbReference type="GO" id="GO:0017004">
    <property type="term" value="P:cytochrome complex assembly"/>
    <property type="evidence" value="ECO:0007669"/>
    <property type="project" value="UniProtKB-KW"/>
</dbReference>
<evidence type="ECO:0000256" key="7">
    <source>
        <dbReference type="SAM" id="Phobius"/>
    </source>
</evidence>
<reference evidence="9" key="1">
    <citation type="submission" date="2022-05" db="EMBL/GenBank/DDBJ databases">
        <authorList>
            <person name="Pankratov T."/>
        </authorList>
    </citation>
    <scope>NUCLEOTIDE SEQUENCE</scope>
    <source>
        <strain evidence="9">BP6-180914</strain>
    </source>
</reference>
<dbReference type="GO" id="GO:0045454">
    <property type="term" value="P:cell redox homeostasis"/>
    <property type="evidence" value="ECO:0007669"/>
    <property type="project" value="TreeGrafter"/>
</dbReference>
<dbReference type="InterPro" id="IPR003834">
    <property type="entry name" value="Cyt_c_assmbl_TM_dom"/>
</dbReference>
<dbReference type="Proteomes" id="UP001165667">
    <property type="component" value="Unassembled WGS sequence"/>
</dbReference>
<keyword evidence="2 7" id="KW-0812">Transmembrane</keyword>
<evidence type="ECO:0000256" key="5">
    <source>
        <dbReference type="ARBA" id="ARBA00023136"/>
    </source>
</evidence>
<dbReference type="PANTHER" id="PTHR32234:SF3">
    <property type="entry name" value="SUPPRESSION OF COPPER SENSITIVITY PROTEIN"/>
    <property type="match status" value="1"/>
</dbReference>
<organism evidence="9 10">
    <name type="scientific">Lichenifustis flavocetrariae</name>
    <dbReference type="NCBI Taxonomy" id="2949735"/>
    <lineage>
        <taxon>Bacteria</taxon>
        <taxon>Pseudomonadati</taxon>
        <taxon>Pseudomonadota</taxon>
        <taxon>Alphaproteobacteria</taxon>
        <taxon>Hyphomicrobiales</taxon>
        <taxon>Lichenihabitantaceae</taxon>
        <taxon>Lichenifustis</taxon>
    </lineage>
</organism>
<gene>
    <name evidence="9" type="ORF">M8523_07415</name>
</gene>
<comment type="caution">
    <text evidence="9">The sequence shown here is derived from an EMBL/GenBank/DDBJ whole genome shotgun (WGS) entry which is preliminary data.</text>
</comment>
<feature type="transmembrane region" description="Helical" evidence="7">
    <location>
        <begin position="194"/>
        <end position="218"/>
    </location>
</feature>
<protein>
    <recommendedName>
        <fullName evidence="8">Cytochrome C biogenesis protein transmembrane domain-containing protein</fullName>
    </recommendedName>
</protein>
<dbReference type="RefSeq" id="WP_282584201.1">
    <property type="nucleotide sequence ID" value="NZ_JAMOIM010000003.1"/>
</dbReference>
<feature type="transmembrane region" description="Helical" evidence="7">
    <location>
        <begin position="238"/>
        <end position="258"/>
    </location>
</feature>
<dbReference type="AlphaFoldDB" id="A0AA42CJA8"/>
<evidence type="ECO:0000313" key="9">
    <source>
        <dbReference type="EMBL" id="MCW6507846.1"/>
    </source>
</evidence>
<evidence type="ECO:0000256" key="2">
    <source>
        <dbReference type="ARBA" id="ARBA00022692"/>
    </source>
</evidence>
<accession>A0AA42CJA8</accession>
<evidence type="ECO:0000313" key="10">
    <source>
        <dbReference type="Proteomes" id="UP001165667"/>
    </source>
</evidence>
<keyword evidence="10" id="KW-1185">Reference proteome</keyword>
<keyword evidence="3" id="KW-0201">Cytochrome c-type biogenesis</keyword>
<dbReference type="PANTHER" id="PTHR32234">
    <property type="entry name" value="THIOL:DISULFIDE INTERCHANGE PROTEIN DSBD"/>
    <property type="match status" value="1"/>
</dbReference>
<dbReference type="GO" id="GO:0016020">
    <property type="term" value="C:membrane"/>
    <property type="evidence" value="ECO:0007669"/>
    <property type="project" value="UniProtKB-SubCell"/>
</dbReference>
<feature type="region of interest" description="Disordered" evidence="6">
    <location>
        <begin position="326"/>
        <end position="363"/>
    </location>
</feature>
<evidence type="ECO:0000256" key="6">
    <source>
        <dbReference type="SAM" id="MobiDB-lite"/>
    </source>
</evidence>
<keyword evidence="4 7" id="KW-1133">Transmembrane helix</keyword>
<feature type="transmembrane region" description="Helical" evidence="7">
    <location>
        <begin position="278"/>
        <end position="298"/>
    </location>
</feature>
<dbReference type="Pfam" id="PF02683">
    <property type="entry name" value="DsbD_TM"/>
    <property type="match status" value="1"/>
</dbReference>
<proteinExistence type="predicted"/>
<evidence type="ECO:0000259" key="8">
    <source>
        <dbReference type="Pfam" id="PF02683"/>
    </source>
</evidence>
<dbReference type="GO" id="GO:0015035">
    <property type="term" value="F:protein-disulfide reductase activity"/>
    <property type="evidence" value="ECO:0007669"/>
    <property type="project" value="TreeGrafter"/>
</dbReference>
<evidence type="ECO:0000256" key="4">
    <source>
        <dbReference type="ARBA" id="ARBA00022989"/>
    </source>
</evidence>
<sequence length="363" mass="37824">MPSSHSVGRSTSSLTLPAVYSGEFILPLTIERRDGNAGAHLALALDYAVCGKICVPVHADLSVSVPAGTGAPSAEALALDAARALVPEGASRAGFVIDTIRTEAAENGRRLSLVVRSPEKPFDHPDLFVGSASLGLPAPPAVVLSGDKKTADLSLSLPDDAGHHAMLTLVDAGRAAEIPFDLPITGGTTGFADLIVIMAIGLLGGLILNVMPCVLPVLAIKLSSVLRHADERRSDIRVGFLATAGGVVTSFLALAVGLIGLKAAGAQVGWGVQFQQPWFLATLAVVTTLFAVSLFDWLPIGLPPLPGRLPGPIGDMRMCEPFWPTSPPRSSPHLARRRSWGRPSASPWPGDRWTSWLSSSASG</sequence>
<comment type="subcellular location">
    <subcellularLocation>
        <location evidence="1">Membrane</location>
        <topology evidence="1">Multi-pass membrane protein</topology>
    </subcellularLocation>
</comment>
<dbReference type="EMBL" id="JAMOIM010000003">
    <property type="protein sequence ID" value="MCW6507846.1"/>
    <property type="molecule type" value="Genomic_DNA"/>
</dbReference>
<evidence type="ECO:0000256" key="1">
    <source>
        <dbReference type="ARBA" id="ARBA00004141"/>
    </source>
</evidence>